<keyword evidence="3" id="KW-0010">Activator</keyword>
<dbReference type="InterPro" id="IPR036390">
    <property type="entry name" value="WH_DNA-bd_sf"/>
</dbReference>
<evidence type="ECO:0000259" key="5">
    <source>
        <dbReference type="PROSITE" id="PS51063"/>
    </source>
</evidence>
<comment type="caution">
    <text evidence="6">The sequence shown here is derived from an EMBL/GenBank/DDBJ whole genome shotgun (WGS) entry which is preliminary data.</text>
</comment>
<evidence type="ECO:0000256" key="3">
    <source>
        <dbReference type="ARBA" id="ARBA00023159"/>
    </source>
</evidence>
<sequence length="233" mass="27534">MYKKNFIEDFTNFDYVMKLLKSNPQFNNKCHQVALRQGQSIQTKSIGNFAYLVQEGYTELTKEFKGEQVFLVLAKRGEFPILIGRTDWQTDSFHIIALTDCILWEIEFDYLKQILLDEDPRNFILLNYVMKVGINSYFQLSMSKLSSQERVYYMLRFIGDKLGVKNRDNEIEMPPFLTYEKLGEFASVSLSHVSNLMKELQQKNIIVIRKRNWVLKDPEAIPIPVEFQFNLWV</sequence>
<reference evidence="6 7" key="1">
    <citation type="submission" date="2016-11" db="EMBL/GenBank/DDBJ databases">
        <title>Whole Genome Sequence of Listeria newyorkensis.</title>
        <authorList>
            <person name="Frink S."/>
            <person name="Morales C."/>
            <person name="Kiang D."/>
        </authorList>
    </citation>
    <scope>NUCLEOTIDE SEQUENCE [LARGE SCALE GENOMIC DNA]</scope>
    <source>
        <strain evidence="6 7">F1604011-044</strain>
    </source>
</reference>
<keyword evidence="7" id="KW-1185">Reference proteome</keyword>
<dbReference type="InterPro" id="IPR018490">
    <property type="entry name" value="cNMP-bd_dom_sf"/>
</dbReference>
<feature type="domain" description="HTH crp-type" evidence="5">
    <location>
        <begin position="145"/>
        <end position="219"/>
    </location>
</feature>
<keyword evidence="2" id="KW-0238">DNA-binding</keyword>
<gene>
    <name evidence="6" type="ORF">BMT55_12815</name>
</gene>
<accession>A0ABX4XL30</accession>
<dbReference type="EMBL" id="MPDH01000017">
    <property type="protein sequence ID" value="PNP89374.1"/>
    <property type="molecule type" value="Genomic_DNA"/>
</dbReference>
<organism evidence="6 7">
    <name type="scientific">Listeria newyorkensis</name>
    <dbReference type="NCBI Taxonomy" id="1497681"/>
    <lineage>
        <taxon>Bacteria</taxon>
        <taxon>Bacillati</taxon>
        <taxon>Bacillota</taxon>
        <taxon>Bacilli</taxon>
        <taxon>Bacillales</taxon>
        <taxon>Listeriaceae</taxon>
        <taxon>Listeria</taxon>
    </lineage>
</organism>
<dbReference type="InterPro" id="IPR012318">
    <property type="entry name" value="HTH_CRP"/>
</dbReference>
<dbReference type="Gene3D" id="2.60.120.10">
    <property type="entry name" value="Jelly Rolls"/>
    <property type="match status" value="1"/>
</dbReference>
<dbReference type="InterPro" id="IPR014710">
    <property type="entry name" value="RmlC-like_jellyroll"/>
</dbReference>
<dbReference type="Pfam" id="PF13545">
    <property type="entry name" value="HTH_Crp_2"/>
    <property type="match status" value="1"/>
</dbReference>
<dbReference type="SUPFAM" id="SSF46785">
    <property type="entry name" value="Winged helix' DNA-binding domain"/>
    <property type="match status" value="1"/>
</dbReference>
<dbReference type="PROSITE" id="PS51063">
    <property type="entry name" value="HTH_CRP_2"/>
    <property type="match status" value="1"/>
</dbReference>
<protein>
    <recommendedName>
        <fullName evidence="5">HTH crp-type domain-containing protein</fullName>
    </recommendedName>
</protein>
<evidence type="ECO:0000256" key="1">
    <source>
        <dbReference type="ARBA" id="ARBA00023015"/>
    </source>
</evidence>
<evidence type="ECO:0000313" key="6">
    <source>
        <dbReference type="EMBL" id="PNP89374.1"/>
    </source>
</evidence>
<dbReference type="RefSeq" id="WP_036090209.1">
    <property type="nucleotide sequence ID" value="NZ_BJEY01000016.1"/>
</dbReference>
<evidence type="ECO:0000256" key="4">
    <source>
        <dbReference type="ARBA" id="ARBA00023163"/>
    </source>
</evidence>
<proteinExistence type="predicted"/>
<dbReference type="Proteomes" id="UP000236500">
    <property type="component" value="Unassembled WGS sequence"/>
</dbReference>
<name>A0ABX4XL30_9LIST</name>
<keyword evidence="4" id="KW-0804">Transcription</keyword>
<keyword evidence="1" id="KW-0805">Transcription regulation</keyword>
<evidence type="ECO:0000256" key="2">
    <source>
        <dbReference type="ARBA" id="ARBA00023125"/>
    </source>
</evidence>
<evidence type="ECO:0000313" key="7">
    <source>
        <dbReference type="Proteomes" id="UP000236500"/>
    </source>
</evidence>
<dbReference type="SUPFAM" id="SSF51206">
    <property type="entry name" value="cAMP-binding domain-like"/>
    <property type="match status" value="1"/>
</dbReference>